<proteinExistence type="predicted"/>
<keyword evidence="3" id="KW-1185">Reference proteome</keyword>
<evidence type="ECO:0000313" key="2">
    <source>
        <dbReference type="EMBL" id="SDM42497.1"/>
    </source>
</evidence>
<dbReference type="STRING" id="192904.SAMN04488514_108214"/>
<protein>
    <recommendedName>
        <fullName evidence="1">Copper-binding protein MbnP-like domain-containing protein</fullName>
    </recommendedName>
</protein>
<dbReference type="AlphaFoldDB" id="A0A1G9T4F2"/>
<organism evidence="2 3">
    <name type="scientific">Kriegella aquimaris</name>
    <dbReference type="NCBI Taxonomy" id="192904"/>
    <lineage>
        <taxon>Bacteria</taxon>
        <taxon>Pseudomonadati</taxon>
        <taxon>Bacteroidota</taxon>
        <taxon>Flavobacteriia</taxon>
        <taxon>Flavobacteriales</taxon>
        <taxon>Flavobacteriaceae</taxon>
        <taxon>Kriegella</taxon>
    </lineage>
</organism>
<dbReference type="EMBL" id="FNGV01000008">
    <property type="protein sequence ID" value="SDM42497.1"/>
    <property type="molecule type" value="Genomic_DNA"/>
</dbReference>
<feature type="domain" description="Copper-binding protein MbnP-like" evidence="1">
    <location>
        <begin position="36"/>
        <end position="240"/>
    </location>
</feature>
<dbReference type="OrthoDB" id="1422031at2"/>
<reference evidence="2 3" key="1">
    <citation type="submission" date="2016-10" db="EMBL/GenBank/DDBJ databases">
        <authorList>
            <person name="de Groot N.N."/>
        </authorList>
    </citation>
    <scope>NUCLEOTIDE SEQUENCE [LARGE SCALE GENOMIC DNA]</scope>
    <source>
        <strain evidence="2 3">DSM 19886</strain>
    </source>
</reference>
<sequence length="269" mass="29491">MKYYNLAIVAVFSFFLISCSSDEDGTNDSIELTGSGEVSITFDNGFADNDLVLGSANAANANGETLTVTRFSYIVSNFRLVNKDGEKYVFPKDESYFIISQETEADDVELPEIPAGEYTTLVFGIGVDQEKYLQGAEGQGDFVTLAEENNMMWSWQAGYKFLNFEGNFTSETVADPTDFKIHMGSHGSSLDNYKEVTLQLPSNILVSDGMDPNIHLKIDAGKILVGATNSIELSEKSVIMVDAEKSPQIAVNVTEMFVVDHVHNANGHE</sequence>
<dbReference type="Pfam" id="PF20243">
    <property type="entry name" value="MbnP"/>
    <property type="match status" value="1"/>
</dbReference>
<evidence type="ECO:0000313" key="3">
    <source>
        <dbReference type="Proteomes" id="UP000199440"/>
    </source>
</evidence>
<gene>
    <name evidence="2" type="ORF">SAMN04488514_108214</name>
</gene>
<evidence type="ECO:0000259" key="1">
    <source>
        <dbReference type="Pfam" id="PF20243"/>
    </source>
</evidence>
<dbReference type="InterPro" id="IPR046863">
    <property type="entry name" value="MbnP-like_dom"/>
</dbReference>
<dbReference type="Proteomes" id="UP000199440">
    <property type="component" value="Unassembled WGS sequence"/>
</dbReference>
<dbReference type="RefSeq" id="WP_089891806.1">
    <property type="nucleotide sequence ID" value="NZ_FNGV01000008.1"/>
</dbReference>
<accession>A0A1G9T4F2</accession>
<dbReference type="PROSITE" id="PS51257">
    <property type="entry name" value="PROKAR_LIPOPROTEIN"/>
    <property type="match status" value="1"/>
</dbReference>
<name>A0A1G9T4F2_9FLAO</name>